<reference evidence="1" key="1">
    <citation type="submission" date="2022-11" db="EMBL/GenBank/DDBJ databases">
        <title>Genome Sequence of Nemania bipapillata.</title>
        <authorList>
            <person name="Buettner E."/>
        </authorList>
    </citation>
    <scope>NUCLEOTIDE SEQUENCE</scope>
    <source>
        <strain evidence="1">CP14</strain>
    </source>
</reference>
<dbReference type="Proteomes" id="UP001153334">
    <property type="component" value="Unassembled WGS sequence"/>
</dbReference>
<dbReference type="EMBL" id="JAPESX010000636">
    <property type="protein sequence ID" value="KAJ8120374.1"/>
    <property type="molecule type" value="Genomic_DNA"/>
</dbReference>
<organism evidence="1 2">
    <name type="scientific">Nemania bipapillata</name>
    <dbReference type="NCBI Taxonomy" id="110536"/>
    <lineage>
        <taxon>Eukaryota</taxon>
        <taxon>Fungi</taxon>
        <taxon>Dikarya</taxon>
        <taxon>Ascomycota</taxon>
        <taxon>Pezizomycotina</taxon>
        <taxon>Sordariomycetes</taxon>
        <taxon>Xylariomycetidae</taxon>
        <taxon>Xylariales</taxon>
        <taxon>Xylariaceae</taxon>
        <taxon>Nemania</taxon>
    </lineage>
</organism>
<gene>
    <name evidence="1" type="ORF">ONZ43_g2906</name>
</gene>
<comment type="caution">
    <text evidence="1">The sequence shown here is derived from an EMBL/GenBank/DDBJ whole genome shotgun (WGS) entry which is preliminary data.</text>
</comment>
<sequence length="571" mass="62574">MDQSDRLYSSLDNLMELQGVAIGANPRKSRKYLSGWAFRDLAVEKEQLEPYATTLPEVGRCWVDFTRNISAVTLFGRGFGELIRPGNACEAWTELPRGKFLLATSGKVLKRILDDVGNSPGQPWRLGHDIVWHNPTEPCKCTGGAESNHASNIQVLLPEGVSRGLPRDISTEELEDNSAYVFGFNPESSWCWQEFGNPTKTTASSPPEYIQRPVSVNDSGIECEPETPESFIASARVYTVGILCTLSEEGAAMKALFDQIHSEPDNYVLGSIGDHNVTLAYLPLESGIAAASVAASKLTTDFPDIKFGLLVGIAGGVPSATTDIRLGDVVVGVPKDAHPGVIQLGRGKDLEHNGFQRTGSLNRPPRFLLGAVAALTADSQDCGMQLNNIIRNVAKSKPKYRYPGQQFDVLSSAPCDLCGDRCVDRDNHIPARQPRDLQYPVVHCGLIGSSDKVIKDSEKRDELAKKYNILCVEMEAAGVLHGDIPFLVIRGISDYADSQKNDKWHSYASLTAAGFAKMLLCKHTRTDSMSQRSQTGLKRSFSQMNSRANSTARSTRRRLDENLSFSSEFRS</sequence>
<evidence type="ECO:0000313" key="1">
    <source>
        <dbReference type="EMBL" id="KAJ8120374.1"/>
    </source>
</evidence>
<protein>
    <submittedName>
        <fullName evidence="1">Uncharacterized protein</fullName>
    </submittedName>
</protein>
<name>A0ACC2IYX1_9PEZI</name>
<proteinExistence type="predicted"/>
<evidence type="ECO:0000313" key="2">
    <source>
        <dbReference type="Proteomes" id="UP001153334"/>
    </source>
</evidence>
<keyword evidence="2" id="KW-1185">Reference proteome</keyword>
<accession>A0ACC2IYX1</accession>